<dbReference type="GO" id="GO:0016757">
    <property type="term" value="F:glycosyltransferase activity"/>
    <property type="evidence" value="ECO:0007669"/>
    <property type="project" value="InterPro"/>
</dbReference>
<dbReference type="InterPro" id="IPR028098">
    <property type="entry name" value="Glyco_trans_4-like_N"/>
</dbReference>
<dbReference type="Proteomes" id="UP000053797">
    <property type="component" value="Unassembled WGS sequence"/>
</dbReference>
<evidence type="ECO:0000313" key="4">
    <source>
        <dbReference type="EMBL" id="KSU48675.1"/>
    </source>
</evidence>
<keyword evidence="1" id="KW-0808">Transferase</keyword>
<dbReference type="Pfam" id="PF13439">
    <property type="entry name" value="Glyco_transf_4"/>
    <property type="match status" value="1"/>
</dbReference>
<feature type="domain" description="Glycosyltransferase subfamily 4-like N-terminal" evidence="3">
    <location>
        <begin position="19"/>
        <end position="173"/>
    </location>
</feature>
<accession>A0A0V8GEJ4</accession>
<dbReference type="Gene3D" id="3.40.50.2000">
    <property type="entry name" value="Glycogen Phosphorylase B"/>
    <property type="match status" value="2"/>
</dbReference>
<dbReference type="GO" id="GO:0009103">
    <property type="term" value="P:lipopolysaccharide biosynthetic process"/>
    <property type="evidence" value="ECO:0007669"/>
    <property type="project" value="TreeGrafter"/>
</dbReference>
<dbReference type="PANTHER" id="PTHR46401">
    <property type="entry name" value="GLYCOSYLTRANSFERASE WBBK-RELATED"/>
    <property type="match status" value="1"/>
</dbReference>
<evidence type="ECO:0000256" key="1">
    <source>
        <dbReference type="ARBA" id="ARBA00022679"/>
    </source>
</evidence>
<gene>
    <name evidence="4" type="ORF">AS033_10105</name>
</gene>
<reference evidence="4 5" key="1">
    <citation type="journal article" date="2015" name="Int. J. Syst. Evol. Microbiol.">
        <title>Exiguobacterium enclense sp. nov., isolated from sediment.</title>
        <authorList>
            <person name="Dastager S.G."/>
            <person name="Mawlankar R."/>
            <person name="Sonalkar V.V."/>
            <person name="Thorat M.N."/>
            <person name="Mual P."/>
            <person name="Verma A."/>
            <person name="Krishnamurthi S."/>
            <person name="Tang S.K."/>
            <person name="Li W.J."/>
        </authorList>
    </citation>
    <scope>NUCLEOTIDE SEQUENCE [LARGE SCALE GENOMIC DNA]</scope>
    <source>
        <strain evidence="4 5">NIO-1109</strain>
    </source>
</reference>
<feature type="domain" description="Glycosyl transferase family 1" evidence="2">
    <location>
        <begin position="184"/>
        <end position="345"/>
    </location>
</feature>
<dbReference type="SUPFAM" id="SSF53756">
    <property type="entry name" value="UDP-Glycosyltransferase/glycogen phosphorylase"/>
    <property type="match status" value="1"/>
</dbReference>
<dbReference type="RefSeq" id="WP_058265414.1">
    <property type="nucleotide sequence ID" value="NZ_FMYN01000003.1"/>
</dbReference>
<dbReference type="PANTHER" id="PTHR46401:SF2">
    <property type="entry name" value="GLYCOSYLTRANSFERASE WBBK-RELATED"/>
    <property type="match status" value="1"/>
</dbReference>
<evidence type="ECO:0008006" key="6">
    <source>
        <dbReference type="Google" id="ProtNLM"/>
    </source>
</evidence>
<dbReference type="Pfam" id="PF00534">
    <property type="entry name" value="Glycos_transf_1"/>
    <property type="match status" value="1"/>
</dbReference>
<dbReference type="InterPro" id="IPR001296">
    <property type="entry name" value="Glyco_trans_1"/>
</dbReference>
<evidence type="ECO:0000259" key="3">
    <source>
        <dbReference type="Pfam" id="PF13439"/>
    </source>
</evidence>
<name>A0A0V8GEJ4_9BACL</name>
<protein>
    <recommendedName>
        <fullName evidence="6">Glycosyl transferase family 1 domain-containing protein</fullName>
    </recommendedName>
</protein>
<proteinExistence type="predicted"/>
<dbReference type="OrthoDB" id="73743at2"/>
<dbReference type="AlphaFoldDB" id="A0A0V8GEJ4"/>
<dbReference type="CDD" id="cd03801">
    <property type="entry name" value="GT4_PimA-like"/>
    <property type="match status" value="1"/>
</dbReference>
<evidence type="ECO:0000313" key="5">
    <source>
        <dbReference type="Proteomes" id="UP000053797"/>
    </source>
</evidence>
<dbReference type="EMBL" id="LNQL01000003">
    <property type="protein sequence ID" value="KSU48675.1"/>
    <property type="molecule type" value="Genomic_DNA"/>
</dbReference>
<sequence>MKPHLLFLSWRDIKHPKAGGAEVFTHEMLRRVSDDYEITHFSPAFEGGHDVEYLDGITYIRRGNALSVIPLAFSYYQSHAATIDLVVDQMNTHHFFTPLYVPLAKRALFIHQLTREIWQINVRPPFSYVGEWTETPRLQLYRTGRALTVSQSTADDLLAVGFSKDDVTILPEGLSFTPWNEEDWKPKEVHPTFLYAGRMSAYKGINDSLQAFVIVKREYPDARFWVIGKKDEAYITEHLHPIVPEEMRDAITYFGFVSEEEKLERMSRATALLFPSKREGWGLTVSEAAAVGTPTIVYDAPGLRDAVQYGMTGYMAKSQTPGALAAEMRACLRDSEEYEMIQAAGHRFAQTLHWDHTGQAFRNWLQRELIPIALKEDFS</sequence>
<organism evidence="4 5">
    <name type="scientific">Exiguobacterium indicum</name>
    <dbReference type="NCBI Taxonomy" id="296995"/>
    <lineage>
        <taxon>Bacteria</taxon>
        <taxon>Bacillati</taxon>
        <taxon>Bacillota</taxon>
        <taxon>Bacilli</taxon>
        <taxon>Bacillales</taxon>
        <taxon>Bacillales Family XII. Incertae Sedis</taxon>
        <taxon>Exiguobacterium</taxon>
    </lineage>
</organism>
<comment type="caution">
    <text evidence="4">The sequence shown here is derived from an EMBL/GenBank/DDBJ whole genome shotgun (WGS) entry which is preliminary data.</text>
</comment>
<evidence type="ECO:0000259" key="2">
    <source>
        <dbReference type="Pfam" id="PF00534"/>
    </source>
</evidence>